<name>A0A914DQQ0_9BILA</name>
<dbReference type="AlphaFoldDB" id="A0A914DQQ0"/>
<sequence>MLENGQLSLDYNKSMDDSNAYCKDIVLKNGLPSSSSCLSKLPHQLKPIQNLNEPSYVSITDGSDSPIVVVGKDGKVRKIYPSAQNYTPKNMPNNKISQNNTNYSNLHHNGPIIREITDEEEEGIIRKEENNQKNFRRNY</sequence>
<evidence type="ECO:0000313" key="2">
    <source>
        <dbReference type="WBParaSite" id="ACRNAN_scaffold3516.g10954.t1"/>
    </source>
</evidence>
<protein>
    <submittedName>
        <fullName evidence="2">Uncharacterized protein</fullName>
    </submittedName>
</protein>
<keyword evidence="1" id="KW-1185">Reference proteome</keyword>
<dbReference type="Proteomes" id="UP000887540">
    <property type="component" value="Unplaced"/>
</dbReference>
<proteinExistence type="predicted"/>
<organism evidence="1 2">
    <name type="scientific">Acrobeloides nanus</name>
    <dbReference type="NCBI Taxonomy" id="290746"/>
    <lineage>
        <taxon>Eukaryota</taxon>
        <taxon>Metazoa</taxon>
        <taxon>Ecdysozoa</taxon>
        <taxon>Nematoda</taxon>
        <taxon>Chromadorea</taxon>
        <taxon>Rhabditida</taxon>
        <taxon>Tylenchina</taxon>
        <taxon>Cephalobomorpha</taxon>
        <taxon>Cephaloboidea</taxon>
        <taxon>Cephalobidae</taxon>
        <taxon>Acrobeloides</taxon>
    </lineage>
</organism>
<reference evidence="2" key="1">
    <citation type="submission" date="2022-11" db="UniProtKB">
        <authorList>
            <consortium name="WormBaseParasite"/>
        </authorList>
    </citation>
    <scope>IDENTIFICATION</scope>
</reference>
<evidence type="ECO:0000313" key="1">
    <source>
        <dbReference type="Proteomes" id="UP000887540"/>
    </source>
</evidence>
<dbReference type="WBParaSite" id="ACRNAN_scaffold3516.g10954.t1">
    <property type="protein sequence ID" value="ACRNAN_scaffold3516.g10954.t1"/>
    <property type="gene ID" value="ACRNAN_scaffold3516.g10954"/>
</dbReference>
<accession>A0A914DQQ0</accession>